<dbReference type="eggNOG" id="KOG4670">
    <property type="taxonomic scope" value="Eukaryota"/>
</dbReference>
<dbReference type="GO" id="GO:0005777">
    <property type="term" value="C:peroxisome"/>
    <property type="evidence" value="ECO:0007669"/>
    <property type="project" value="UniProtKB-ARBA"/>
</dbReference>
<dbReference type="Gene3D" id="2.60.120.620">
    <property type="entry name" value="q2cbj1_9rhob like domain"/>
    <property type="match status" value="1"/>
</dbReference>
<dbReference type="STRING" id="126957.T1JAU1"/>
<evidence type="ECO:0000256" key="8">
    <source>
        <dbReference type="ARBA" id="ARBA00023002"/>
    </source>
</evidence>
<evidence type="ECO:0000256" key="3">
    <source>
        <dbReference type="ARBA" id="ARBA00004872"/>
    </source>
</evidence>
<evidence type="ECO:0000256" key="6">
    <source>
        <dbReference type="ARBA" id="ARBA00022896"/>
    </source>
</evidence>
<dbReference type="SUPFAM" id="SSF51197">
    <property type="entry name" value="Clavaminate synthase-like"/>
    <property type="match status" value="1"/>
</dbReference>
<evidence type="ECO:0000256" key="11">
    <source>
        <dbReference type="ARBA" id="ARBA00034921"/>
    </source>
</evidence>
<evidence type="ECO:0000256" key="10">
    <source>
        <dbReference type="ARBA" id="ARBA00034809"/>
    </source>
</evidence>
<reference evidence="16" key="2">
    <citation type="submission" date="2015-02" db="UniProtKB">
        <authorList>
            <consortium name="EnsemblMetazoa"/>
        </authorList>
    </citation>
    <scope>IDENTIFICATION</scope>
</reference>
<dbReference type="PANTHER" id="PTHR21308">
    <property type="entry name" value="PHYTANOYL-COA ALPHA-HYDROXYLASE"/>
    <property type="match status" value="1"/>
</dbReference>
<dbReference type="InterPro" id="IPR057507">
    <property type="entry name" value="Sha_B-like_N"/>
</dbReference>
<dbReference type="GO" id="GO:0001561">
    <property type="term" value="P:fatty acid alpha-oxidation"/>
    <property type="evidence" value="ECO:0007669"/>
    <property type="project" value="InterPro"/>
</dbReference>
<evidence type="ECO:0000256" key="13">
    <source>
        <dbReference type="SAM" id="Phobius"/>
    </source>
</evidence>
<dbReference type="InterPro" id="IPR047128">
    <property type="entry name" value="PhyH"/>
</dbReference>
<dbReference type="HOGENOM" id="CLU_241913_0_0_1"/>
<feature type="signal peptide" evidence="14">
    <location>
        <begin position="1"/>
        <end position="24"/>
    </location>
</feature>
<keyword evidence="13" id="KW-0812">Transmembrane</keyword>
<evidence type="ECO:0000313" key="17">
    <source>
        <dbReference type="Proteomes" id="UP000014500"/>
    </source>
</evidence>
<keyword evidence="14" id="KW-0732">Signal</keyword>
<evidence type="ECO:0000259" key="15">
    <source>
        <dbReference type="Pfam" id="PF23328"/>
    </source>
</evidence>
<dbReference type="GO" id="GO:0046872">
    <property type="term" value="F:metal ion binding"/>
    <property type="evidence" value="ECO:0007669"/>
    <property type="project" value="UniProtKB-KW"/>
</dbReference>
<accession>T1JAU1</accession>
<dbReference type="GO" id="GO:0048244">
    <property type="term" value="F:phytanoyl-CoA dioxygenase activity"/>
    <property type="evidence" value="ECO:0007669"/>
    <property type="project" value="UniProtKB-EC"/>
</dbReference>
<dbReference type="PANTHER" id="PTHR21308:SF1">
    <property type="entry name" value="PHYTANOYL-COA DIOXYGENASE, PEROXISOMAL"/>
    <property type="match status" value="1"/>
</dbReference>
<feature type="domain" description="Shavenoid isoform B-like N-terminal" evidence="15">
    <location>
        <begin position="667"/>
        <end position="727"/>
    </location>
</feature>
<sequence>MTPFRVFPLLFCVLVINIHISVSAANLRSQCVDSCGPGHPACAEKTRCVYYECSYKCLAVPEQDPRCPPSDSYALDLMGGETKITPSPRTNSIGITFEEMRKYGSILDQTLRRKRDLKRRKQTVIWAAVNFLVLALIYYDMSLEYMSDLLLEVVQMPRKWTHYAELTLICIFGTNMLIELLTYAKLSYLYDNVVLNQRQKQLLAVMDESPGFTMASTPYHIPELRTDLSPNFMTTSLMSSSLFNLSSSSRCSSDLSASSPSWQYYRNYPSMSSPVQSPQIQLNGSYESPELSEYNRRIRLKKSASSSQNDVFEENSITDEASLLKYLNDYDQSPETSKFETRESPEAMSGSFWNLGHSLMDFSSQLRKYTYQLATRLPQTSISHANSDPDFPTHMSGDDIWFRLGVTQRDLYTWTKNLRQWVSQTILGRIVSEITTINDALHRMGSTDLQIGEVSLATLRQVFLTKSHLIPSLSVLLPYLELTPNQEYLVHRIKELARGGCMSEFVWNGGGEFKGRPWSDHLPTDSAIVIHLFCTYLDSRLPPHPNYPDGKTFASQCLVRSPDKPVLNQLSLYIYQTRLVPPHFKLVVGDEVWDLPKINQWNFIFQGRNNLFHTILLFLYQIKIREKGMLGRVNLGLSGRHNVVSMTRKCWLLFLVSFICGGRADRYNITRHYQGDIYTQVEGTCTRDFCHGNGNQATSIPWAKCQCQCLPTSSVFRQDTGKCVGTISECGEHMAVFVSPAFTESVPLVSLPENDALLYPTAEISLTDPSFAAVGSNLCVLTYLKVLGENGWEQLEQLNAQTSPTFKAVGESGKLFLQFSGDAAIRRRLSAGLVMVDVTCERETTASVIPANVQSKYCIIFRLDTYTNLVKFERVTYVGAMLIYLLVRRQRRNRLSRKCFQVPCEEGNDNNAFKESQYEFVMDSNEETEKTSAQLVEAVNSSNDTIDSLQSVRVECVPQSGLQFEAKVGNDVDNSRIDFIQLKRRLLFDPSLLDPDLLESPPPAAAEFLTRVREMIGVAKSRIKSGKFLPSLGAISEELQELNDTNCNTRQINEAFGLQVDIAIKVDDTEFGLADNDDRFTFLARIPEDRLLTDSYDGLYDFESFRQEMVKKMQKKRREQMQAADQVVCEEPDYDDWMNDDDLNIQPENSADLMEKKRCSRALILKRIENGCEAEAIYDVPNSSETRPVATYLFGDKRSNVSNVTNVKVKHKITNCEADPTEDSGYHSGDSESTNNKLMNKCASGLKSLRTILSVNKSMKQPNELRAGSSDEVQHVTIGQWLNGGEGDDQLIIDYDRINCSNVNFSETDFSTADFMSTLESSINLDDEIDSSSSDYSDSLEGTPVLRPFSTLVAVYSCFICIETLKIVSIPENSIKFKYTLDNQILSTQQRHFFEENGYLVIKKLIPDELIDGYCKRFIEICNTRGQNPMMTVQKDLGLKDSNLPPEDIIYKLQDFFLDENLFHYCRLPTILNYVKCFTGPNIMAVHCMLINKPPDSGSLSSRHPLHQDLSYFPFRPADRIVATWTAMEKVTRENGCLVVIPGSHKGELLRHGYPNWPGGVNKMYYGIQDFSQDLPRIHLEMEKGDTVFFHPILIHGSGTNRTKGYRKAISCHYAASECHYIDVKGTIQEELGTEILEVAKKKGMELDDFALVWKLKSHLVHGERINI</sequence>
<comment type="similarity">
    <text evidence="4">Belongs to the PhyH family.</text>
</comment>
<evidence type="ECO:0000256" key="4">
    <source>
        <dbReference type="ARBA" id="ARBA00005830"/>
    </source>
</evidence>
<dbReference type="InterPro" id="IPR019176">
    <property type="entry name" value="Cytochrome_B561-rel"/>
</dbReference>
<keyword evidence="13" id="KW-1133">Transmembrane helix</keyword>
<keyword evidence="5" id="KW-0479">Metal-binding</keyword>
<name>T1JAU1_STRMM</name>
<protein>
    <recommendedName>
        <fullName evidence="10">phytanoyl-CoA dioxygenase</fullName>
        <ecNumber evidence="10">1.14.11.18</ecNumber>
    </recommendedName>
    <alternativeName>
        <fullName evidence="11">Phytanic acid oxidase</fullName>
    </alternativeName>
    <alternativeName>
        <fullName evidence="12">Phytanoyl-CoA alpha-hydroxylase</fullName>
    </alternativeName>
</protein>
<keyword evidence="9" id="KW-0408">Iron</keyword>
<dbReference type="InterPro" id="IPR008775">
    <property type="entry name" value="Phytyl_CoA_dOase-like"/>
</dbReference>
<comment type="cofactor">
    <cofactor evidence="1">
        <name>L-ascorbate</name>
        <dbReference type="ChEBI" id="CHEBI:38290"/>
    </cofactor>
</comment>
<keyword evidence="6" id="KW-0847">Vitamin C</keyword>
<keyword evidence="13" id="KW-0472">Membrane</keyword>
<organism evidence="16 17">
    <name type="scientific">Strigamia maritima</name>
    <name type="common">European centipede</name>
    <name type="synonym">Geophilus maritimus</name>
    <dbReference type="NCBI Taxonomy" id="126957"/>
    <lineage>
        <taxon>Eukaryota</taxon>
        <taxon>Metazoa</taxon>
        <taxon>Ecdysozoa</taxon>
        <taxon>Arthropoda</taxon>
        <taxon>Myriapoda</taxon>
        <taxon>Chilopoda</taxon>
        <taxon>Pleurostigmophora</taxon>
        <taxon>Geophilomorpha</taxon>
        <taxon>Linotaeniidae</taxon>
        <taxon>Strigamia</taxon>
    </lineage>
</organism>
<comment type="cofactor">
    <cofactor evidence="2">
        <name>Fe cation</name>
        <dbReference type="ChEBI" id="CHEBI:24875"/>
    </cofactor>
</comment>
<evidence type="ECO:0000256" key="9">
    <source>
        <dbReference type="ARBA" id="ARBA00023004"/>
    </source>
</evidence>
<keyword evidence="17" id="KW-1185">Reference proteome</keyword>
<keyword evidence="8" id="KW-0560">Oxidoreductase</keyword>
<dbReference type="Pfam" id="PF23328">
    <property type="entry name" value="Sha_B_N"/>
    <property type="match status" value="1"/>
</dbReference>
<evidence type="ECO:0000256" key="12">
    <source>
        <dbReference type="ARBA" id="ARBA00034924"/>
    </source>
</evidence>
<evidence type="ECO:0000256" key="2">
    <source>
        <dbReference type="ARBA" id="ARBA00001962"/>
    </source>
</evidence>
<feature type="chain" id="PRO_5004580108" description="phytanoyl-CoA dioxygenase" evidence="14">
    <location>
        <begin position="25"/>
        <end position="1668"/>
    </location>
</feature>
<evidence type="ECO:0000256" key="1">
    <source>
        <dbReference type="ARBA" id="ARBA00001961"/>
    </source>
</evidence>
<dbReference type="GO" id="GO:0031418">
    <property type="term" value="F:L-ascorbic acid binding"/>
    <property type="evidence" value="ECO:0007669"/>
    <property type="project" value="UniProtKB-KW"/>
</dbReference>
<evidence type="ECO:0000313" key="16">
    <source>
        <dbReference type="EnsemblMetazoa" id="SMAR010864-PA"/>
    </source>
</evidence>
<dbReference type="Pfam" id="PF09786">
    <property type="entry name" value="CytochromB561_N"/>
    <property type="match status" value="1"/>
</dbReference>
<dbReference type="eggNOG" id="KOG3290">
    <property type="taxonomic scope" value="Eukaryota"/>
</dbReference>
<evidence type="ECO:0000256" key="7">
    <source>
        <dbReference type="ARBA" id="ARBA00022964"/>
    </source>
</evidence>
<dbReference type="EC" id="1.14.11.18" evidence="10"/>
<comment type="pathway">
    <text evidence="3">Lipid metabolism; fatty acid metabolism.</text>
</comment>
<evidence type="ECO:0000256" key="14">
    <source>
        <dbReference type="SAM" id="SignalP"/>
    </source>
</evidence>
<proteinExistence type="inferred from homology"/>
<evidence type="ECO:0000256" key="5">
    <source>
        <dbReference type="ARBA" id="ARBA00022723"/>
    </source>
</evidence>
<reference evidence="17" key="1">
    <citation type="submission" date="2011-05" db="EMBL/GenBank/DDBJ databases">
        <authorList>
            <person name="Richards S.R."/>
            <person name="Qu J."/>
            <person name="Jiang H."/>
            <person name="Jhangiani S.N."/>
            <person name="Agravi P."/>
            <person name="Goodspeed R."/>
            <person name="Gross S."/>
            <person name="Mandapat C."/>
            <person name="Jackson L."/>
            <person name="Mathew T."/>
            <person name="Pu L."/>
            <person name="Thornton R."/>
            <person name="Saada N."/>
            <person name="Wilczek-Boney K.B."/>
            <person name="Lee S."/>
            <person name="Kovar C."/>
            <person name="Wu Y."/>
            <person name="Scherer S.E."/>
            <person name="Worley K.C."/>
            <person name="Muzny D.M."/>
            <person name="Gibbs R."/>
        </authorList>
    </citation>
    <scope>NUCLEOTIDE SEQUENCE</scope>
    <source>
        <strain evidence="17">Brora</strain>
    </source>
</reference>
<dbReference type="EnsemblMetazoa" id="SMAR010864-RA">
    <property type="protein sequence ID" value="SMAR010864-PA"/>
    <property type="gene ID" value="SMAR010864"/>
</dbReference>
<dbReference type="Pfam" id="PF05721">
    <property type="entry name" value="PhyH"/>
    <property type="match status" value="1"/>
</dbReference>
<dbReference type="EMBL" id="JH432004">
    <property type="status" value="NOT_ANNOTATED_CDS"/>
    <property type="molecule type" value="Genomic_DNA"/>
</dbReference>
<feature type="transmembrane region" description="Helical" evidence="13">
    <location>
        <begin position="123"/>
        <end position="141"/>
    </location>
</feature>
<dbReference type="Proteomes" id="UP000014500">
    <property type="component" value="Unassembled WGS sequence"/>
</dbReference>
<dbReference type="FunFam" id="2.60.120.620:FF:000012">
    <property type="entry name" value="Phytanoyl-CoA dioxygenase, peroxisomal"/>
    <property type="match status" value="1"/>
</dbReference>
<keyword evidence="7" id="KW-0223">Dioxygenase</keyword>